<keyword evidence="1 6" id="KW-0540">Nuclease</keyword>
<dbReference type="InterPro" id="IPR011335">
    <property type="entry name" value="Restrct_endonuc-II-like"/>
</dbReference>
<dbReference type="Pfam" id="PF03852">
    <property type="entry name" value="Vsr"/>
    <property type="match status" value="1"/>
</dbReference>
<sequence>MADVLTPEQRRKNMQNIKSNDTKIELLLRKALWQKGYRYRKNYKKLPGKPDIVLTKYKIAIFCDGEFFHGKDWEVLKPRLEKSNNSEFWISKISRNRERDDEINKKLLFLGWTVIRFWGNDIKKSTDECIQVIEETIFDKIMRDCEEYD</sequence>
<keyword evidence="3 6" id="KW-0227">DNA damage</keyword>
<accession>A0AAJ1B0C3</accession>
<keyword evidence="5 6" id="KW-0234">DNA repair</keyword>
<organism evidence="8 9">
    <name type="scientific">Mediterraneibacter gnavus</name>
    <name type="common">Ruminococcus gnavus</name>
    <dbReference type="NCBI Taxonomy" id="33038"/>
    <lineage>
        <taxon>Bacteria</taxon>
        <taxon>Bacillati</taxon>
        <taxon>Bacillota</taxon>
        <taxon>Clostridia</taxon>
        <taxon>Lachnospirales</taxon>
        <taxon>Lachnospiraceae</taxon>
        <taxon>Mediterraneibacter</taxon>
    </lineage>
</organism>
<evidence type="ECO:0000256" key="3">
    <source>
        <dbReference type="ARBA" id="ARBA00022763"/>
    </source>
</evidence>
<protein>
    <recommendedName>
        <fullName evidence="6">Very short patch repair endonuclease</fullName>
        <ecNumber evidence="6">3.1.-.-</ecNumber>
    </recommendedName>
</protein>
<dbReference type="AlphaFoldDB" id="A0AAJ1B0C3"/>
<evidence type="ECO:0000259" key="7">
    <source>
        <dbReference type="Pfam" id="PF04480"/>
    </source>
</evidence>
<dbReference type="RefSeq" id="WP_054337797.1">
    <property type="nucleotide sequence ID" value="NZ_JAAIMT010000069.1"/>
</dbReference>
<dbReference type="InterPro" id="IPR007569">
    <property type="entry name" value="DUF559"/>
</dbReference>
<evidence type="ECO:0000313" key="9">
    <source>
        <dbReference type="Proteomes" id="UP001297422"/>
    </source>
</evidence>
<dbReference type="Proteomes" id="UP001297422">
    <property type="component" value="Unassembled WGS sequence"/>
</dbReference>
<keyword evidence="2 6" id="KW-0255">Endonuclease</keyword>
<evidence type="ECO:0000313" key="8">
    <source>
        <dbReference type="EMBL" id="MCB5495780.1"/>
    </source>
</evidence>
<dbReference type="InterPro" id="IPR004603">
    <property type="entry name" value="DNA_mismatch_endonuc_vsr"/>
</dbReference>
<dbReference type="EC" id="3.1.-.-" evidence="6"/>
<reference evidence="8" key="1">
    <citation type="submission" date="2021-10" db="EMBL/GenBank/DDBJ databases">
        <title>Collection of gut derived symbiotic bacterial strains cultured from healthy donors.</title>
        <authorList>
            <person name="Lin H."/>
            <person name="Littmann E."/>
            <person name="Claire K."/>
            <person name="Pamer E."/>
        </authorList>
    </citation>
    <scope>NUCLEOTIDE SEQUENCE</scope>
    <source>
        <strain evidence="8">MSK.23.4</strain>
    </source>
</reference>
<dbReference type="GO" id="GO:0006298">
    <property type="term" value="P:mismatch repair"/>
    <property type="evidence" value="ECO:0007669"/>
    <property type="project" value="UniProtKB-UniRule"/>
</dbReference>
<evidence type="ECO:0000256" key="1">
    <source>
        <dbReference type="ARBA" id="ARBA00022722"/>
    </source>
</evidence>
<dbReference type="GO" id="GO:0016787">
    <property type="term" value="F:hydrolase activity"/>
    <property type="evidence" value="ECO:0007669"/>
    <property type="project" value="UniProtKB-KW"/>
</dbReference>
<evidence type="ECO:0000256" key="2">
    <source>
        <dbReference type="ARBA" id="ARBA00022759"/>
    </source>
</evidence>
<evidence type="ECO:0000256" key="5">
    <source>
        <dbReference type="ARBA" id="ARBA00023204"/>
    </source>
</evidence>
<dbReference type="Pfam" id="PF04480">
    <property type="entry name" value="DUF559"/>
    <property type="match status" value="1"/>
</dbReference>
<name>A0AAJ1B0C3_MEDGN</name>
<dbReference type="PIRSF" id="PIRSF018267">
    <property type="entry name" value="VSR_endonuc"/>
    <property type="match status" value="1"/>
</dbReference>
<dbReference type="EMBL" id="JAJBNC010000065">
    <property type="protein sequence ID" value="MCB5495780.1"/>
    <property type="molecule type" value="Genomic_DNA"/>
</dbReference>
<dbReference type="SUPFAM" id="SSF52980">
    <property type="entry name" value="Restriction endonuclease-like"/>
    <property type="match status" value="1"/>
</dbReference>
<dbReference type="CDD" id="cd00221">
    <property type="entry name" value="Vsr"/>
    <property type="match status" value="1"/>
</dbReference>
<comment type="caution">
    <text evidence="8">The sequence shown here is derived from an EMBL/GenBank/DDBJ whole genome shotgun (WGS) entry which is preliminary data.</text>
</comment>
<dbReference type="GO" id="GO:0004519">
    <property type="term" value="F:endonuclease activity"/>
    <property type="evidence" value="ECO:0007669"/>
    <property type="project" value="UniProtKB-KW"/>
</dbReference>
<dbReference type="Gene3D" id="3.40.960.10">
    <property type="entry name" value="VSR Endonuclease"/>
    <property type="match status" value="1"/>
</dbReference>
<evidence type="ECO:0000256" key="6">
    <source>
        <dbReference type="PIRNR" id="PIRNR018267"/>
    </source>
</evidence>
<gene>
    <name evidence="8" type="ORF">LIQ10_18965</name>
</gene>
<dbReference type="NCBIfam" id="TIGR00632">
    <property type="entry name" value="vsr"/>
    <property type="match status" value="1"/>
</dbReference>
<comment type="similarity">
    <text evidence="6">Belongs to the vsr family.</text>
</comment>
<keyword evidence="4 6" id="KW-0378">Hydrolase</keyword>
<proteinExistence type="inferred from homology"/>
<evidence type="ECO:0000256" key="4">
    <source>
        <dbReference type="ARBA" id="ARBA00022801"/>
    </source>
</evidence>
<feature type="domain" description="DUF559" evidence="7">
    <location>
        <begin position="95"/>
        <end position="136"/>
    </location>
</feature>
<comment type="function">
    <text evidence="6">May nick specific sequences that contain T:G mispairs resulting from m5C-deamination.</text>
</comment>